<evidence type="ECO:0000256" key="1">
    <source>
        <dbReference type="ARBA" id="ARBA00022670"/>
    </source>
</evidence>
<dbReference type="PANTHER" id="PTHR30217">
    <property type="entry name" value="PEPTIDASE U32 FAMILY"/>
    <property type="match status" value="1"/>
</dbReference>
<keyword evidence="1" id="KW-0645">Protease</keyword>
<dbReference type="InterPro" id="IPR001539">
    <property type="entry name" value="Peptidase_U32"/>
</dbReference>
<comment type="similarity">
    <text evidence="3">Belongs to the peptidase U32 family.</text>
</comment>
<dbReference type="AlphaFoldDB" id="A0A6J4D2F7"/>
<organism evidence="5 6">
    <name type="scientific">Helicobacter suis</name>
    <dbReference type="NCBI Taxonomy" id="104628"/>
    <lineage>
        <taxon>Bacteria</taxon>
        <taxon>Pseudomonadati</taxon>
        <taxon>Campylobacterota</taxon>
        <taxon>Epsilonproteobacteria</taxon>
        <taxon>Campylobacterales</taxon>
        <taxon>Helicobacteraceae</taxon>
        <taxon>Helicobacter</taxon>
    </lineage>
</organism>
<dbReference type="Pfam" id="PF01136">
    <property type="entry name" value="Peptidase_U32"/>
    <property type="match status" value="1"/>
</dbReference>
<dbReference type="InterPro" id="IPR051454">
    <property type="entry name" value="RNA/ubiquinone_mod_enzymes"/>
</dbReference>
<accession>A0A6J4D2F7</accession>
<evidence type="ECO:0000313" key="6">
    <source>
        <dbReference type="Proteomes" id="UP000317935"/>
    </source>
</evidence>
<dbReference type="GO" id="GO:0006508">
    <property type="term" value="P:proteolysis"/>
    <property type="evidence" value="ECO:0007669"/>
    <property type="project" value="UniProtKB-KW"/>
</dbReference>
<dbReference type="OrthoDB" id="9807498at2"/>
<evidence type="ECO:0000313" key="4">
    <source>
        <dbReference type="EMBL" id="BCD46677.1"/>
    </source>
</evidence>
<keyword evidence="2" id="KW-0378">Hydrolase</keyword>
<dbReference type="GO" id="GO:0008233">
    <property type="term" value="F:peptidase activity"/>
    <property type="evidence" value="ECO:0007669"/>
    <property type="project" value="UniProtKB-KW"/>
</dbReference>
<evidence type="ECO:0000313" key="5">
    <source>
        <dbReference type="EMBL" id="BCD71010.1"/>
    </source>
</evidence>
<evidence type="ECO:0000256" key="2">
    <source>
        <dbReference type="ARBA" id="ARBA00022801"/>
    </source>
</evidence>
<evidence type="ECO:0000256" key="3">
    <source>
        <dbReference type="ARBA" id="ARBA00038374"/>
    </source>
</evidence>
<dbReference type="EMBL" id="AP019774">
    <property type="protein sequence ID" value="BCD71010.1"/>
    <property type="molecule type" value="Genomic_DNA"/>
</dbReference>
<name>A0A6J4D2F7_9HELI</name>
<evidence type="ECO:0000313" key="7">
    <source>
        <dbReference type="Proteomes" id="UP000509742"/>
    </source>
</evidence>
<reference evidence="5 6" key="1">
    <citation type="submission" date="2019-06" db="EMBL/GenBank/DDBJ databases">
        <title>Complete genome sequence of Helicobacter suis SNTW101c.</title>
        <authorList>
            <person name="Rimbara E."/>
            <person name="Suzuki M."/>
            <person name="Matsui H."/>
            <person name="Nakamura M."/>
            <person name="Mori S."/>
            <person name="Shibayama K."/>
        </authorList>
    </citation>
    <scope>NUCLEOTIDE SEQUENCE [LARGE SCALE GENOMIC DNA]</scope>
    <source>
        <strain evidence="5 6">SNTW101c</strain>
    </source>
</reference>
<keyword evidence="7" id="KW-1185">Reference proteome</keyword>
<dbReference type="EMBL" id="AP023036">
    <property type="protein sequence ID" value="BCD46677.1"/>
    <property type="molecule type" value="Genomic_DNA"/>
</dbReference>
<sequence>MPISPVELLAPAGNLAKLKIALDYGADAVYAGLGQFSLRNRAAKEFDLESFKEGVDYTHARGKKFYATLNAFPFNSQIKLLEEHLKKLAACQVDALIIATIGVLKLAQKITPHIPIHLSTQANVMNVLDARAFYEMGVKRIVAAREMSLSDAIQIKEALPDLELEVFVHGSMCFAFSGRCLISALQHGRVPNRGSCANDCRFDYEVYIKNPDTSVMMRLEEEEEIGTHILNAKDLNLANHIATILDSKAISALKIEGRTKSSYYTAITTKTYRTAIEDYYNNQYRPALYQAELATLKNRGFSEGYLIKRPYEKLDTQNFKTAISEGDFQVNGEVLDNGLYFLCKFTTKPNQPYELVLPFGVSIKPMANEIGKIYFYENKYYLQLYTILLENGTELEAIHSGNTNPVKLPIKLPSRTFLRTKLA</sequence>
<dbReference type="PROSITE" id="PS01276">
    <property type="entry name" value="PEPTIDASE_U32"/>
    <property type="match status" value="1"/>
</dbReference>
<dbReference type="PANTHER" id="PTHR30217:SF6">
    <property type="entry name" value="TRNA HYDROXYLATION PROTEIN P"/>
    <property type="match status" value="1"/>
</dbReference>
<reference evidence="4 7" key="2">
    <citation type="submission" date="2020-04" db="EMBL/GenBank/DDBJ databases">
        <title>Genomic analysis of gastric non-Helicobacter pylori Helicobacters isolated in Japan.</title>
        <authorList>
            <person name="Suzuki M."/>
            <person name="Rimbara E."/>
        </authorList>
    </citation>
    <scope>NUCLEOTIDE SEQUENCE [LARGE SCALE GENOMIC DNA]</scope>
    <source>
        <strain evidence="4 7">NHP19-0020</strain>
    </source>
</reference>
<protein>
    <submittedName>
        <fullName evidence="5">Collagenase PrtC</fullName>
    </submittedName>
</protein>
<proteinExistence type="inferred from homology"/>
<dbReference type="Proteomes" id="UP000509742">
    <property type="component" value="Chromosome"/>
</dbReference>
<gene>
    <name evidence="5" type="primary">prtC</name>
    <name evidence="4" type="ORF">NHP190020_17160</name>
    <name evidence="5" type="ORF">SNTW_16550</name>
</gene>
<dbReference type="Proteomes" id="UP000317935">
    <property type="component" value="Chromosome"/>
</dbReference>